<evidence type="ECO:0000313" key="1">
    <source>
        <dbReference type="EMBL" id="TCK31225.1"/>
    </source>
</evidence>
<organism evidence="1 2">
    <name type="scientific">Ancylobacter aquaticus</name>
    <dbReference type="NCBI Taxonomy" id="100"/>
    <lineage>
        <taxon>Bacteria</taxon>
        <taxon>Pseudomonadati</taxon>
        <taxon>Pseudomonadota</taxon>
        <taxon>Alphaproteobacteria</taxon>
        <taxon>Hyphomicrobiales</taxon>
        <taxon>Xanthobacteraceae</taxon>
        <taxon>Ancylobacter</taxon>
    </lineage>
</organism>
<reference evidence="1 2" key="1">
    <citation type="submission" date="2019-03" db="EMBL/GenBank/DDBJ databases">
        <title>Genomic Encyclopedia of Type Strains, Phase IV (KMG-IV): sequencing the most valuable type-strain genomes for metagenomic binning, comparative biology and taxonomic classification.</title>
        <authorList>
            <person name="Goeker M."/>
        </authorList>
    </citation>
    <scope>NUCLEOTIDE SEQUENCE [LARGE SCALE GENOMIC DNA]</scope>
    <source>
        <strain evidence="1 2">DSM 101</strain>
    </source>
</reference>
<dbReference type="AlphaFoldDB" id="A0A4R1IB25"/>
<accession>A0A4R1IB25</accession>
<proteinExistence type="predicted"/>
<dbReference type="EMBL" id="SMFY01000001">
    <property type="protein sequence ID" value="TCK31225.1"/>
    <property type="molecule type" value="Genomic_DNA"/>
</dbReference>
<protein>
    <submittedName>
        <fullName evidence="1">Uncharacterized protein</fullName>
    </submittedName>
</protein>
<sequence>MSDTEISGRDWFVEGKALTYAIAYIQSLPKERQEWSDMQDMIRILRAKVSPETLALMAYDVEIHAGRRVNLRVEETSREVIQFDFIFDQNHIKLHEMRDHHCGHQSGYVSLKPDSTPAATA</sequence>
<comment type="caution">
    <text evidence="1">The sequence shown here is derived from an EMBL/GenBank/DDBJ whole genome shotgun (WGS) entry which is preliminary data.</text>
</comment>
<name>A0A4R1IB25_ANCAQ</name>
<evidence type="ECO:0000313" key="2">
    <source>
        <dbReference type="Proteomes" id="UP000295030"/>
    </source>
</evidence>
<keyword evidence="2" id="KW-1185">Reference proteome</keyword>
<dbReference type="OrthoDB" id="8095026at2"/>
<dbReference type="Proteomes" id="UP000295030">
    <property type="component" value="Unassembled WGS sequence"/>
</dbReference>
<gene>
    <name evidence="1" type="ORF">EV667_1331</name>
</gene>
<dbReference type="RefSeq" id="WP_131834456.1">
    <property type="nucleotide sequence ID" value="NZ_SMFY01000001.1"/>
</dbReference>